<evidence type="ECO:0000256" key="1">
    <source>
        <dbReference type="ARBA" id="ARBA00010641"/>
    </source>
</evidence>
<dbReference type="GO" id="GO:0006352">
    <property type="term" value="P:DNA-templated transcription initiation"/>
    <property type="evidence" value="ECO:0007669"/>
    <property type="project" value="InterPro"/>
</dbReference>
<sequence>MLTDAELLRRYAADRSESAFAELVRRHLDGVYSSALRRVGFDTHLAQDVAQAVFIALARQSRALANHPFLTAWLYTTTRNEAASTVRRERRRKTREAAASAMNEINASASSALNTTTDWSRLSPILDDTIDQLSETDRAAILLRFIAQKPFAEIGAQLRLSEDAARMRVDRALDKLRTLLARRGLTSTSAALTLLLANNALATAPAAVATTIVGSVLALPPVPLALPLLNLMTAHPIVATTVVLASLCAALVIPVTRTYSAAAASTIAPTSHPATPRTPSAAPTLIASTTITTSSSTTGPAQPTSTASSLLTSASQTRAPAAAPHTEDPAVFAGREFLLRHPEVVTDLIAWANAQTDFKYLPLYRELQLSPAQIERFRSLLRENLHFSLPHRSSEPHLRLPAGSGLEMRTIQAALRELLGPAGFQAFQKHRRELSVRESTIAIAAALTTTDQPLSAVQIDTLQRTILAHTDFKRTFLQQDWGKVQTALTGQLSASALSVIAQLKAQSEYNLALNEAMPKSSPLPAGKTVMATVSSAPRLQNLQLAANRATTEVEYQDFLRHAALSPTQTEAFFATKAQFNEDALDVIAIRNSPDRPQQPAGFLNQSYQQETATLNTLLGPALLKNLRQYERTQPARLLVKAFAGLAATEQMPLTVSQIDQLTQSIVTQSTNFANGGSVELNSLDWKLIDQAAANRLTSQQAGLFRTVANGGSNSRFNAQVAQAIAESRKRGGD</sequence>
<dbReference type="OrthoDB" id="191945at2"/>
<evidence type="ECO:0000256" key="2">
    <source>
        <dbReference type="ARBA" id="ARBA00023015"/>
    </source>
</evidence>
<reference evidence="9 10" key="1">
    <citation type="submission" date="2017-09" db="EMBL/GenBank/DDBJ databases">
        <title>Complete genome sequence of Verrucomicrobial strain HZ-65, isolated from freshwater.</title>
        <authorList>
            <person name="Choi A."/>
        </authorList>
    </citation>
    <scope>NUCLEOTIDE SEQUENCE [LARGE SCALE GENOMIC DNA]</scope>
    <source>
        <strain evidence="9 10">HZ-65</strain>
    </source>
</reference>
<feature type="domain" description="RNA polymerase sigma-70 region 2" evidence="7">
    <location>
        <begin position="23"/>
        <end position="92"/>
    </location>
</feature>
<dbReference type="SUPFAM" id="SSF88946">
    <property type="entry name" value="Sigma2 domain of RNA polymerase sigma factors"/>
    <property type="match status" value="1"/>
</dbReference>
<dbReference type="RefSeq" id="WP_096056993.1">
    <property type="nucleotide sequence ID" value="NZ_CP023344.1"/>
</dbReference>
<dbReference type="Proteomes" id="UP000217265">
    <property type="component" value="Chromosome"/>
</dbReference>
<dbReference type="InterPro" id="IPR013324">
    <property type="entry name" value="RNA_pol_sigma_r3/r4-like"/>
</dbReference>
<dbReference type="KEGG" id="vbh:CMV30_16215"/>
<accession>A0A290QMI3</accession>
<name>A0A290QMI3_9BACT</name>
<dbReference type="InterPro" id="IPR013325">
    <property type="entry name" value="RNA_pol_sigma_r2"/>
</dbReference>
<dbReference type="Pfam" id="PF04542">
    <property type="entry name" value="Sigma70_r2"/>
    <property type="match status" value="1"/>
</dbReference>
<gene>
    <name evidence="9" type="ORF">CMV30_16215</name>
</gene>
<organism evidence="9 10">
    <name type="scientific">Nibricoccus aquaticus</name>
    <dbReference type="NCBI Taxonomy" id="2576891"/>
    <lineage>
        <taxon>Bacteria</taxon>
        <taxon>Pseudomonadati</taxon>
        <taxon>Verrucomicrobiota</taxon>
        <taxon>Opitutia</taxon>
        <taxon>Opitutales</taxon>
        <taxon>Opitutaceae</taxon>
        <taxon>Nibricoccus</taxon>
    </lineage>
</organism>
<evidence type="ECO:0000313" key="9">
    <source>
        <dbReference type="EMBL" id="ATC65362.1"/>
    </source>
</evidence>
<comment type="similarity">
    <text evidence="1">Belongs to the sigma-70 factor family. ECF subfamily.</text>
</comment>
<dbReference type="InterPro" id="IPR007627">
    <property type="entry name" value="RNA_pol_sigma70_r2"/>
</dbReference>
<proteinExistence type="inferred from homology"/>
<dbReference type="GO" id="GO:0003677">
    <property type="term" value="F:DNA binding"/>
    <property type="evidence" value="ECO:0007669"/>
    <property type="project" value="UniProtKB-KW"/>
</dbReference>
<keyword evidence="4" id="KW-0238">DNA-binding</keyword>
<dbReference type="GO" id="GO:0016987">
    <property type="term" value="F:sigma factor activity"/>
    <property type="evidence" value="ECO:0007669"/>
    <property type="project" value="UniProtKB-KW"/>
</dbReference>
<dbReference type="NCBIfam" id="TIGR02937">
    <property type="entry name" value="sigma70-ECF"/>
    <property type="match status" value="1"/>
</dbReference>
<evidence type="ECO:0000259" key="7">
    <source>
        <dbReference type="Pfam" id="PF04542"/>
    </source>
</evidence>
<evidence type="ECO:0000256" key="6">
    <source>
        <dbReference type="SAM" id="MobiDB-lite"/>
    </source>
</evidence>
<dbReference type="AlphaFoldDB" id="A0A290QMI3"/>
<evidence type="ECO:0000256" key="5">
    <source>
        <dbReference type="ARBA" id="ARBA00023163"/>
    </source>
</evidence>
<dbReference type="EMBL" id="CP023344">
    <property type="protein sequence ID" value="ATC65362.1"/>
    <property type="molecule type" value="Genomic_DNA"/>
</dbReference>
<dbReference type="PANTHER" id="PTHR43133:SF8">
    <property type="entry name" value="RNA POLYMERASE SIGMA FACTOR HI_1459-RELATED"/>
    <property type="match status" value="1"/>
</dbReference>
<keyword evidence="2" id="KW-0805">Transcription regulation</keyword>
<evidence type="ECO:0008006" key="11">
    <source>
        <dbReference type="Google" id="ProtNLM"/>
    </source>
</evidence>
<dbReference type="InterPro" id="IPR039425">
    <property type="entry name" value="RNA_pol_sigma-70-like"/>
</dbReference>
<dbReference type="InterPro" id="IPR036388">
    <property type="entry name" value="WH-like_DNA-bd_sf"/>
</dbReference>
<dbReference type="Pfam" id="PF04545">
    <property type="entry name" value="Sigma70_r4"/>
    <property type="match status" value="1"/>
</dbReference>
<dbReference type="CDD" id="cd06171">
    <property type="entry name" value="Sigma70_r4"/>
    <property type="match status" value="1"/>
</dbReference>
<evidence type="ECO:0000256" key="3">
    <source>
        <dbReference type="ARBA" id="ARBA00023082"/>
    </source>
</evidence>
<dbReference type="SUPFAM" id="SSF88659">
    <property type="entry name" value="Sigma3 and sigma4 domains of RNA polymerase sigma factors"/>
    <property type="match status" value="1"/>
</dbReference>
<dbReference type="PANTHER" id="PTHR43133">
    <property type="entry name" value="RNA POLYMERASE ECF-TYPE SIGMA FACTO"/>
    <property type="match status" value="1"/>
</dbReference>
<keyword evidence="10" id="KW-1185">Reference proteome</keyword>
<evidence type="ECO:0000313" key="10">
    <source>
        <dbReference type="Proteomes" id="UP000217265"/>
    </source>
</evidence>
<feature type="compositionally biased region" description="Low complexity" evidence="6">
    <location>
        <begin position="291"/>
        <end position="315"/>
    </location>
</feature>
<evidence type="ECO:0000256" key="4">
    <source>
        <dbReference type="ARBA" id="ARBA00023125"/>
    </source>
</evidence>
<keyword evidence="5" id="KW-0804">Transcription</keyword>
<feature type="domain" description="RNA polymerase sigma-70 region 4" evidence="8">
    <location>
        <begin position="130"/>
        <end position="177"/>
    </location>
</feature>
<dbReference type="InterPro" id="IPR007630">
    <property type="entry name" value="RNA_pol_sigma70_r4"/>
</dbReference>
<keyword evidence="3" id="KW-0731">Sigma factor</keyword>
<evidence type="ECO:0000259" key="8">
    <source>
        <dbReference type="Pfam" id="PF04545"/>
    </source>
</evidence>
<feature type="region of interest" description="Disordered" evidence="6">
    <location>
        <begin position="291"/>
        <end position="326"/>
    </location>
</feature>
<dbReference type="InterPro" id="IPR014284">
    <property type="entry name" value="RNA_pol_sigma-70_dom"/>
</dbReference>
<dbReference type="Gene3D" id="1.10.1740.10">
    <property type="match status" value="1"/>
</dbReference>
<protein>
    <recommendedName>
        <fullName evidence="11">RNA polymerase sigma-70 region 2 domain-containing protein</fullName>
    </recommendedName>
</protein>
<dbReference type="Gene3D" id="1.10.10.10">
    <property type="entry name" value="Winged helix-like DNA-binding domain superfamily/Winged helix DNA-binding domain"/>
    <property type="match status" value="1"/>
</dbReference>